<keyword evidence="3" id="KW-1185">Reference proteome</keyword>
<reference evidence="2" key="1">
    <citation type="submission" date="2023-03" db="EMBL/GenBank/DDBJ databases">
        <title>Electrophorus voltai genome.</title>
        <authorList>
            <person name="Bian C."/>
        </authorList>
    </citation>
    <scope>NUCLEOTIDE SEQUENCE</scope>
    <source>
        <strain evidence="2">CB-2022</strain>
        <tissue evidence="2">Muscle</tissue>
    </source>
</reference>
<feature type="non-terminal residue" evidence="2">
    <location>
        <position position="1"/>
    </location>
</feature>
<dbReference type="Proteomes" id="UP001239994">
    <property type="component" value="Unassembled WGS sequence"/>
</dbReference>
<accession>A0AAD8Z980</accession>
<feature type="region of interest" description="Disordered" evidence="1">
    <location>
        <begin position="1"/>
        <end position="76"/>
    </location>
</feature>
<comment type="caution">
    <text evidence="2">The sequence shown here is derived from an EMBL/GenBank/DDBJ whole genome shotgun (WGS) entry which is preliminary data.</text>
</comment>
<dbReference type="AlphaFoldDB" id="A0AAD8Z980"/>
<gene>
    <name evidence="2" type="ORF">P4O66_001470</name>
</gene>
<protein>
    <submittedName>
        <fullName evidence="2">Uncharacterized protein</fullName>
    </submittedName>
</protein>
<proteinExistence type="predicted"/>
<sequence>GGRPSPPRAPPTETSCSLKHQDPEKGGREEEAAHKEAPERVHALHERDEGQSGGRVHAEGERRHQPDPGQEVACSVSRGAGQILRACQKRTTVTHAALPRLVGTRQTITQKAGHMHFTLQETNGKRLSLPCLPM</sequence>
<evidence type="ECO:0000256" key="1">
    <source>
        <dbReference type="SAM" id="MobiDB-lite"/>
    </source>
</evidence>
<feature type="non-terminal residue" evidence="2">
    <location>
        <position position="134"/>
    </location>
</feature>
<evidence type="ECO:0000313" key="2">
    <source>
        <dbReference type="EMBL" id="KAK1793733.1"/>
    </source>
</evidence>
<name>A0AAD8Z980_9TELE</name>
<organism evidence="2 3">
    <name type="scientific">Electrophorus voltai</name>
    <dbReference type="NCBI Taxonomy" id="2609070"/>
    <lineage>
        <taxon>Eukaryota</taxon>
        <taxon>Metazoa</taxon>
        <taxon>Chordata</taxon>
        <taxon>Craniata</taxon>
        <taxon>Vertebrata</taxon>
        <taxon>Euteleostomi</taxon>
        <taxon>Actinopterygii</taxon>
        <taxon>Neopterygii</taxon>
        <taxon>Teleostei</taxon>
        <taxon>Ostariophysi</taxon>
        <taxon>Gymnotiformes</taxon>
        <taxon>Gymnotoidei</taxon>
        <taxon>Gymnotidae</taxon>
        <taxon>Electrophorus</taxon>
    </lineage>
</organism>
<feature type="compositionally biased region" description="Pro residues" evidence="1">
    <location>
        <begin position="1"/>
        <end position="10"/>
    </location>
</feature>
<feature type="compositionally biased region" description="Basic and acidic residues" evidence="1">
    <location>
        <begin position="19"/>
        <end position="66"/>
    </location>
</feature>
<dbReference type="EMBL" id="JAROKS010000017">
    <property type="protein sequence ID" value="KAK1793733.1"/>
    <property type="molecule type" value="Genomic_DNA"/>
</dbReference>
<evidence type="ECO:0000313" key="3">
    <source>
        <dbReference type="Proteomes" id="UP001239994"/>
    </source>
</evidence>